<feature type="region of interest" description="Disordered" evidence="1">
    <location>
        <begin position="256"/>
        <end position="437"/>
    </location>
</feature>
<keyword evidence="2" id="KW-1133">Transmembrane helix</keyword>
<feature type="compositionally biased region" description="Low complexity" evidence="1">
    <location>
        <begin position="115"/>
        <end position="130"/>
    </location>
</feature>
<evidence type="ECO:0000313" key="3">
    <source>
        <dbReference type="EMBL" id="CAG8681452.1"/>
    </source>
</evidence>
<feature type="non-terminal residue" evidence="3">
    <location>
        <position position="758"/>
    </location>
</feature>
<name>A0A9N9EJM3_FUNMO</name>
<accession>A0A9N9EJM3</accession>
<feature type="compositionally biased region" description="Polar residues" evidence="1">
    <location>
        <begin position="152"/>
        <end position="166"/>
    </location>
</feature>
<sequence>ILVQYMSDTTNNTMVTSKHNSIPHIASSRSLTPSSSERSVYELFEIFNKFVPTSLFAYMLIAMVIFLALAFVFKPRWIRLQLSEKYRLHMAGPMVGDFKKGILSTNEKDSRLLPDKSSSSSTSLSPSVLPTHNASPGLYKKTSNSHRRPSSRQKTQPTNIPANSLSPIDDDLSSTVSSIDSLIEQSSTFTEQDEIKTSVTIHVADTLNSRTIPSSADACQVNKDKIGNNVIDPNSGKIEHTIEKLETDQGFIQDDNISSWTESQSTPTAISNRDDKSRRQTADVTFSDSSLPSKLQKKNSNSPIKGYRKQNARNKEQIIVSTAQESDGDIDSSTISDDHSDQSLIQQTVPVVQKHMQCSTQEETFVKTGHRRRRRRTRGSKNNQQKAQQNQQTQNSDQRSLKQEQSISSQKRDISSEMSKSRHHHSNEIPRSRQVVEKSKTVDYDIWERHSHQHTESYQSSRSDQTAHLLQSNKRDGQTYHLETLNGTAMPAKATLSESNRKSAGFSRSDVHWKQNVITAPSVSSSNVPISRFTTYADVIAPQNRPSVITNGPTRSNTSRLSNENGIMTPVPAASMNNTINSQWYSPFVSGLSIQLTPPASPQNMHRQLPHTNTSNSIFSSMYSSKQSQDRNRNVIAPPPPISAPNGNVITSPINSSFRESIFGRKHPVQDQEKGELSDDADDSECWNKITGISDLNNQRNTWVGQNRPASLIRKGKFGEETKNESISENVWHHEQQQSQQQFSLFDKRLSFMYPPKS</sequence>
<feature type="transmembrane region" description="Helical" evidence="2">
    <location>
        <begin position="55"/>
        <end position="73"/>
    </location>
</feature>
<keyword evidence="4" id="KW-1185">Reference proteome</keyword>
<evidence type="ECO:0000313" key="4">
    <source>
        <dbReference type="Proteomes" id="UP000789375"/>
    </source>
</evidence>
<feature type="compositionally biased region" description="Polar residues" evidence="1">
    <location>
        <begin position="282"/>
        <end position="303"/>
    </location>
</feature>
<comment type="caution">
    <text evidence="3">The sequence shown here is derived from an EMBL/GenBank/DDBJ whole genome shotgun (WGS) entry which is preliminary data.</text>
</comment>
<feature type="compositionally biased region" description="Polar residues" evidence="1">
    <location>
        <begin position="344"/>
        <end position="363"/>
    </location>
</feature>
<gene>
    <name evidence="3" type="ORF">FMOSSE_LOCUS12911</name>
</gene>
<reference evidence="3" key="1">
    <citation type="submission" date="2021-06" db="EMBL/GenBank/DDBJ databases">
        <authorList>
            <person name="Kallberg Y."/>
            <person name="Tangrot J."/>
            <person name="Rosling A."/>
        </authorList>
    </citation>
    <scope>NUCLEOTIDE SEQUENCE</scope>
    <source>
        <strain evidence="3">87-6 pot B 2015</strain>
    </source>
</reference>
<feature type="region of interest" description="Disordered" evidence="1">
    <location>
        <begin position="715"/>
        <end position="740"/>
    </location>
</feature>
<feature type="compositionally biased region" description="Basic and acidic residues" evidence="1">
    <location>
        <begin position="272"/>
        <end position="281"/>
    </location>
</feature>
<evidence type="ECO:0000256" key="2">
    <source>
        <dbReference type="SAM" id="Phobius"/>
    </source>
</evidence>
<keyword evidence="2" id="KW-0812">Transmembrane</keyword>
<feature type="region of interest" description="Disordered" evidence="1">
    <location>
        <begin position="109"/>
        <end position="171"/>
    </location>
</feature>
<dbReference type="EMBL" id="CAJVPP010006758">
    <property type="protein sequence ID" value="CAG8681452.1"/>
    <property type="molecule type" value="Genomic_DNA"/>
</dbReference>
<feature type="compositionally biased region" description="Low complexity" evidence="1">
    <location>
        <begin position="382"/>
        <end position="398"/>
    </location>
</feature>
<keyword evidence="2" id="KW-0472">Membrane</keyword>
<dbReference type="Proteomes" id="UP000789375">
    <property type="component" value="Unassembled WGS sequence"/>
</dbReference>
<proteinExistence type="predicted"/>
<feature type="compositionally biased region" description="Basic residues" evidence="1">
    <location>
        <begin position="368"/>
        <end position="379"/>
    </location>
</feature>
<evidence type="ECO:0000256" key="1">
    <source>
        <dbReference type="SAM" id="MobiDB-lite"/>
    </source>
</evidence>
<organism evidence="3 4">
    <name type="scientific">Funneliformis mosseae</name>
    <name type="common">Endomycorrhizal fungus</name>
    <name type="synonym">Glomus mosseae</name>
    <dbReference type="NCBI Taxonomy" id="27381"/>
    <lineage>
        <taxon>Eukaryota</taxon>
        <taxon>Fungi</taxon>
        <taxon>Fungi incertae sedis</taxon>
        <taxon>Mucoromycota</taxon>
        <taxon>Glomeromycotina</taxon>
        <taxon>Glomeromycetes</taxon>
        <taxon>Glomerales</taxon>
        <taxon>Glomeraceae</taxon>
        <taxon>Funneliformis</taxon>
    </lineage>
</organism>
<protein>
    <submittedName>
        <fullName evidence="3">5230_t:CDS:1</fullName>
    </submittedName>
</protein>
<feature type="compositionally biased region" description="Basic and acidic residues" evidence="1">
    <location>
        <begin position="426"/>
        <end position="437"/>
    </location>
</feature>
<dbReference type="AlphaFoldDB" id="A0A9N9EJM3"/>
<feature type="compositionally biased region" description="Basic and acidic residues" evidence="1">
    <location>
        <begin position="717"/>
        <end position="736"/>
    </location>
</feature>
<feature type="compositionally biased region" description="Polar residues" evidence="1">
    <location>
        <begin position="256"/>
        <end position="271"/>
    </location>
</feature>